<organism evidence="2">
    <name type="scientific">marine metagenome</name>
    <dbReference type="NCBI Taxonomy" id="408172"/>
    <lineage>
        <taxon>unclassified sequences</taxon>
        <taxon>metagenomes</taxon>
        <taxon>ecological metagenomes</taxon>
    </lineage>
</organism>
<protein>
    <recommendedName>
        <fullName evidence="3">Band 7 domain-containing protein</fullName>
    </recommendedName>
</protein>
<dbReference type="Gene3D" id="3.30.479.30">
    <property type="entry name" value="Band 7 domain"/>
    <property type="match status" value="1"/>
</dbReference>
<dbReference type="EMBL" id="UINC01130238">
    <property type="protein sequence ID" value="SVD11176.1"/>
    <property type="molecule type" value="Genomic_DNA"/>
</dbReference>
<dbReference type="AlphaFoldDB" id="A0A382SMW4"/>
<sequence>MTRGADIIAAIILLALAIAIVVYLLHWLYRRSSKEVSFVRTGMLGEKVVISGGAFVLPIIHNITQVGMRTLSINIKRAGDKSLITKDRMRAELVTEFFTKVPPDKNAVATAAQTLGNRTLDPE</sequence>
<feature type="transmembrane region" description="Helical" evidence="1">
    <location>
        <begin position="49"/>
        <end position="68"/>
    </location>
</feature>
<gene>
    <name evidence="2" type="ORF">METZ01_LOCUS364030</name>
</gene>
<keyword evidence="1" id="KW-1133">Transmembrane helix</keyword>
<proteinExistence type="predicted"/>
<reference evidence="2" key="1">
    <citation type="submission" date="2018-05" db="EMBL/GenBank/DDBJ databases">
        <authorList>
            <person name="Lanie J.A."/>
            <person name="Ng W.-L."/>
            <person name="Kazmierczak K.M."/>
            <person name="Andrzejewski T.M."/>
            <person name="Davidsen T.M."/>
            <person name="Wayne K.J."/>
            <person name="Tettelin H."/>
            <person name="Glass J.I."/>
            <person name="Rusch D."/>
            <person name="Podicherti R."/>
            <person name="Tsui H.-C.T."/>
            <person name="Winkler M.E."/>
        </authorList>
    </citation>
    <scope>NUCLEOTIDE SEQUENCE</scope>
</reference>
<feature type="transmembrane region" description="Helical" evidence="1">
    <location>
        <begin position="7"/>
        <end position="29"/>
    </location>
</feature>
<keyword evidence="1" id="KW-0472">Membrane</keyword>
<evidence type="ECO:0008006" key="3">
    <source>
        <dbReference type="Google" id="ProtNLM"/>
    </source>
</evidence>
<keyword evidence="1" id="KW-0812">Transmembrane</keyword>
<feature type="non-terminal residue" evidence="2">
    <location>
        <position position="123"/>
    </location>
</feature>
<evidence type="ECO:0000256" key="1">
    <source>
        <dbReference type="SAM" id="Phobius"/>
    </source>
</evidence>
<accession>A0A382SMW4</accession>
<dbReference type="SUPFAM" id="SSF117892">
    <property type="entry name" value="Band 7/SPFH domain"/>
    <property type="match status" value="1"/>
</dbReference>
<name>A0A382SMW4_9ZZZZ</name>
<evidence type="ECO:0000313" key="2">
    <source>
        <dbReference type="EMBL" id="SVD11176.1"/>
    </source>
</evidence>
<dbReference type="InterPro" id="IPR036013">
    <property type="entry name" value="Band_7/SPFH_dom_sf"/>
</dbReference>